<dbReference type="EC" id="5.2.1.8" evidence="4"/>
<protein>
    <recommendedName>
        <fullName evidence="4">Peptidyl-prolyl cis-trans isomerase</fullName>
        <shortName evidence="4">PPIase</shortName>
        <ecNumber evidence="4">5.2.1.8</ecNumber>
    </recommendedName>
</protein>
<evidence type="ECO:0000313" key="7">
    <source>
        <dbReference type="Proteomes" id="UP000824140"/>
    </source>
</evidence>
<dbReference type="GO" id="GO:0003755">
    <property type="term" value="F:peptidyl-prolyl cis-trans isomerase activity"/>
    <property type="evidence" value="ECO:0007669"/>
    <property type="project" value="UniProtKB-UniRule"/>
</dbReference>
<organism evidence="6 7">
    <name type="scientific">Candidatus Alectryocaccomicrobium excrementavium</name>
    <dbReference type="NCBI Taxonomy" id="2840668"/>
    <lineage>
        <taxon>Bacteria</taxon>
        <taxon>Bacillati</taxon>
        <taxon>Bacillota</taxon>
        <taxon>Clostridia</taxon>
        <taxon>Candidatus Alectryocaccomicrobium</taxon>
    </lineage>
</organism>
<dbReference type="Gene3D" id="2.40.100.10">
    <property type="entry name" value="Cyclophilin-like"/>
    <property type="match status" value="1"/>
</dbReference>
<evidence type="ECO:0000256" key="2">
    <source>
        <dbReference type="ARBA" id="ARBA00023110"/>
    </source>
</evidence>
<comment type="function">
    <text evidence="1 4">PPIases accelerate the folding of proteins. It catalyzes the cis-trans isomerization of proline imidic peptide bonds in oligopeptides.</text>
</comment>
<evidence type="ECO:0000256" key="1">
    <source>
        <dbReference type="ARBA" id="ARBA00002388"/>
    </source>
</evidence>
<dbReference type="Proteomes" id="UP000824140">
    <property type="component" value="Unassembled WGS sequence"/>
</dbReference>
<keyword evidence="3 4" id="KW-0413">Isomerase</keyword>
<evidence type="ECO:0000313" key="6">
    <source>
        <dbReference type="EMBL" id="HIS92737.1"/>
    </source>
</evidence>
<evidence type="ECO:0000256" key="4">
    <source>
        <dbReference type="RuleBase" id="RU363019"/>
    </source>
</evidence>
<dbReference type="Pfam" id="PF00160">
    <property type="entry name" value="Pro_isomerase"/>
    <property type="match status" value="1"/>
</dbReference>
<dbReference type="CDD" id="cd00317">
    <property type="entry name" value="cyclophilin"/>
    <property type="match status" value="1"/>
</dbReference>
<comment type="similarity">
    <text evidence="4">Belongs to the cyclophilin-type PPIase family.</text>
</comment>
<dbReference type="PRINTS" id="PR00153">
    <property type="entry name" value="CSAPPISMRASE"/>
</dbReference>
<dbReference type="InterPro" id="IPR002130">
    <property type="entry name" value="Cyclophilin-type_PPIase_dom"/>
</dbReference>
<dbReference type="AlphaFoldDB" id="A0A9D1G0F8"/>
<name>A0A9D1G0F8_9FIRM</name>
<dbReference type="InterPro" id="IPR029000">
    <property type="entry name" value="Cyclophilin-like_dom_sf"/>
</dbReference>
<comment type="caution">
    <text evidence="6">The sequence shown here is derived from an EMBL/GenBank/DDBJ whole genome shotgun (WGS) entry which is preliminary data.</text>
</comment>
<reference evidence="6" key="1">
    <citation type="submission" date="2020-10" db="EMBL/GenBank/DDBJ databases">
        <authorList>
            <person name="Gilroy R."/>
        </authorList>
    </citation>
    <scope>NUCLEOTIDE SEQUENCE</scope>
    <source>
        <strain evidence="6">13766</strain>
    </source>
</reference>
<dbReference type="PROSITE" id="PS50072">
    <property type="entry name" value="CSA_PPIASE_2"/>
    <property type="match status" value="1"/>
</dbReference>
<keyword evidence="2 4" id="KW-0697">Rotamase</keyword>
<accession>A0A9D1G0F8</accession>
<comment type="catalytic activity">
    <reaction evidence="4">
        <text>[protein]-peptidylproline (omega=180) = [protein]-peptidylproline (omega=0)</text>
        <dbReference type="Rhea" id="RHEA:16237"/>
        <dbReference type="Rhea" id="RHEA-COMP:10747"/>
        <dbReference type="Rhea" id="RHEA-COMP:10748"/>
        <dbReference type="ChEBI" id="CHEBI:83833"/>
        <dbReference type="ChEBI" id="CHEBI:83834"/>
        <dbReference type="EC" id="5.2.1.8"/>
    </reaction>
</comment>
<feature type="domain" description="PPIase cyclophilin-type" evidence="5">
    <location>
        <begin position="55"/>
        <end position="214"/>
    </location>
</feature>
<sequence length="229" mass="25397">MHRPRRGNDRTQAGVDWRWRALKRFLCLALLAVLLFSFSACGKKEEESPYAGVPYPSVTITMEDGQVMRLELYPDCAPNTVANFINLCEAGFYNGLSFHRVVLGYMIQGGDPNGDGTGDAGYTIAGEFADNGVENPLSHERGVISMARYESDMDSASSQFFIMQYDYPELDGHYAAFGKIVDEESLDVLDSIASTAVDAYDKPLFSQTIASITVDTHGQQYEVEKLEKE</sequence>
<proteinExistence type="inferred from homology"/>
<dbReference type="InterPro" id="IPR044666">
    <property type="entry name" value="Cyclophilin_A-like"/>
</dbReference>
<evidence type="ECO:0000256" key="3">
    <source>
        <dbReference type="ARBA" id="ARBA00023235"/>
    </source>
</evidence>
<reference evidence="6" key="2">
    <citation type="journal article" date="2021" name="PeerJ">
        <title>Extensive microbial diversity within the chicken gut microbiome revealed by metagenomics and culture.</title>
        <authorList>
            <person name="Gilroy R."/>
            <person name="Ravi A."/>
            <person name="Getino M."/>
            <person name="Pursley I."/>
            <person name="Horton D.L."/>
            <person name="Alikhan N.F."/>
            <person name="Baker D."/>
            <person name="Gharbi K."/>
            <person name="Hall N."/>
            <person name="Watson M."/>
            <person name="Adriaenssens E.M."/>
            <person name="Foster-Nyarko E."/>
            <person name="Jarju S."/>
            <person name="Secka A."/>
            <person name="Antonio M."/>
            <person name="Oren A."/>
            <person name="Chaudhuri R.R."/>
            <person name="La Ragione R."/>
            <person name="Hildebrand F."/>
            <person name="Pallen M.J."/>
        </authorList>
    </citation>
    <scope>NUCLEOTIDE SEQUENCE</scope>
    <source>
        <strain evidence="6">13766</strain>
    </source>
</reference>
<dbReference type="SUPFAM" id="SSF50891">
    <property type="entry name" value="Cyclophilin-like"/>
    <property type="match status" value="1"/>
</dbReference>
<dbReference type="PANTHER" id="PTHR45625:SF4">
    <property type="entry name" value="PEPTIDYLPROLYL ISOMERASE DOMAIN AND WD REPEAT-CONTAINING PROTEIN 1"/>
    <property type="match status" value="1"/>
</dbReference>
<dbReference type="EMBL" id="DVJN01000137">
    <property type="protein sequence ID" value="HIS92737.1"/>
    <property type="molecule type" value="Genomic_DNA"/>
</dbReference>
<dbReference type="PANTHER" id="PTHR45625">
    <property type="entry name" value="PEPTIDYL-PROLYL CIS-TRANS ISOMERASE-RELATED"/>
    <property type="match status" value="1"/>
</dbReference>
<gene>
    <name evidence="6" type="ORF">IAA84_06925</name>
</gene>
<evidence type="ECO:0000259" key="5">
    <source>
        <dbReference type="PROSITE" id="PS50072"/>
    </source>
</evidence>